<dbReference type="Gene3D" id="1.20.140.10">
    <property type="entry name" value="Butyryl-CoA Dehydrogenase, subunit A, domain 3"/>
    <property type="match status" value="1"/>
</dbReference>
<dbReference type="SUPFAM" id="SSF47203">
    <property type="entry name" value="Acyl-CoA dehydrogenase C-terminal domain-like"/>
    <property type="match status" value="1"/>
</dbReference>
<comment type="similarity">
    <text evidence="2 5">Belongs to the acyl-CoA dehydrogenase family.</text>
</comment>
<dbReference type="Proteomes" id="UP000669060">
    <property type="component" value="Unassembled WGS sequence"/>
</dbReference>
<evidence type="ECO:0000259" key="8">
    <source>
        <dbReference type="Pfam" id="PF02771"/>
    </source>
</evidence>
<proteinExistence type="inferred from homology"/>
<feature type="domain" description="Acyl-CoA dehydrogenase/oxidase C-terminal" evidence="6">
    <location>
        <begin position="268"/>
        <end position="399"/>
    </location>
</feature>
<dbReference type="EMBL" id="JAELYA010000001">
    <property type="protein sequence ID" value="MBO3274321.1"/>
    <property type="molecule type" value="Genomic_DNA"/>
</dbReference>
<dbReference type="InterPro" id="IPR013786">
    <property type="entry name" value="AcylCoA_DH/ox_N"/>
</dbReference>
<dbReference type="Gene3D" id="1.10.540.10">
    <property type="entry name" value="Acyl-CoA dehydrogenase/oxidase, N-terminal domain"/>
    <property type="match status" value="1"/>
</dbReference>
<keyword evidence="10" id="KW-1185">Reference proteome</keyword>
<comment type="cofactor">
    <cofactor evidence="1 5">
        <name>FAD</name>
        <dbReference type="ChEBI" id="CHEBI:57692"/>
    </cofactor>
</comment>
<accession>A0ABS3TKY8</accession>
<dbReference type="SUPFAM" id="SSF56645">
    <property type="entry name" value="Acyl-CoA dehydrogenase NM domain-like"/>
    <property type="match status" value="1"/>
</dbReference>
<keyword evidence="5" id="KW-0560">Oxidoreductase</keyword>
<dbReference type="Gene3D" id="2.40.110.10">
    <property type="entry name" value="Butyryl-CoA Dehydrogenase, subunit A, domain 2"/>
    <property type="match status" value="1"/>
</dbReference>
<evidence type="ECO:0000256" key="3">
    <source>
        <dbReference type="ARBA" id="ARBA00022630"/>
    </source>
</evidence>
<evidence type="ECO:0000256" key="2">
    <source>
        <dbReference type="ARBA" id="ARBA00009347"/>
    </source>
</evidence>
<evidence type="ECO:0000259" key="6">
    <source>
        <dbReference type="Pfam" id="PF00441"/>
    </source>
</evidence>
<evidence type="ECO:0000256" key="1">
    <source>
        <dbReference type="ARBA" id="ARBA00001974"/>
    </source>
</evidence>
<name>A0ABS3TKY8_9PSED</name>
<dbReference type="InterPro" id="IPR009075">
    <property type="entry name" value="AcylCo_DH/oxidase_C"/>
</dbReference>
<keyword evidence="4 5" id="KW-0274">FAD</keyword>
<reference evidence="9 10" key="1">
    <citation type="submission" date="2020-12" db="EMBL/GenBank/DDBJ databases">
        <title>Pseudomonas schmalbachii sp. nov. isolated from millipede gut.</title>
        <authorList>
            <person name="Shelomi M."/>
        </authorList>
    </citation>
    <scope>NUCLEOTIDE SEQUENCE [LARGE SCALE GENOMIC DNA]</scope>
    <source>
        <strain evidence="9 10">Milli4</strain>
    </source>
</reference>
<evidence type="ECO:0000313" key="9">
    <source>
        <dbReference type="EMBL" id="MBO3274321.1"/>
    </source>
</evidence>
<dbReference type="RefSeq" id="WP_208312110.1">
    <property type="nucleotide sequence ID" value="NZ_JAELYA010000001.1"/>
</dbReference>
<dbReference type="Pfam" id="PF00441">
    <property type="entry name" value="Acyl-CoA_dh_1"/>
    <property type="match status" value="1"/>
</dbReference>
<dbReference type="Pfam" id="PF02771">
    <property type="entry name" value="Acyl-CoA_dh_N"/>
    <property type="match status" value="1"/>
</dbReference>
<dbReference type="CDD" id="cd00567">
    <property type="entry name" value="ACAD"/>
    <property type="match status" value="1"/>
</dbReference>
<dbReference type="PANTHER" id="PTHR43884">
    <property type="entry name" value="ACYL-COA DEHYDROGENASE"/>
    <property type="match status" value="1"/>
</dbReference>
<comment type="caution">
    <text evidence="9">The sequence shown here is derived from an EMBL/GenBank/DDBJ whole genome shotgun (WGS) entry which is preliminary data.</text>
</comment>
<evidence type="ECO:0000256" key="4">
    <source>
        <dbReference type="ARBA" id="ARBA00022827"/>
    </source>
</evidence>
<dbReference type="InterPro" id="IPR037069">
    <property type="entry name" value="AcylCoA_DH/ox_N_sf"/>
</dbReference>
<evidence type="ECO:0000259" key="7">
    <source>
        <dbReference type="Pfam" id="PF02770"/>
    </source>
</evidence>
<sequence length="410" mass="44550">MTGYNARVELEPTGLDADLNEIEQAMQLGARRFASKVLRPIGQQLDQMQPSEVIAADSPLWQVFSEFGQLGITLDDLMELPAADRARLKCVIFEELGYGDGGLAVLLGASMVPSIVLHSMGRTDLLQRYADKPIGCWGITEPDHGSDMLDSSGHARHPGAAHGRLNCHARLQGDRIVINGQKSAWVSNGPIAQVCILFCGFDDGSGEDKRCVVLVPLDLPGVSRGAPLDKMGQRALPQGELFFDNVSLPLDHLVAGPEDYVRAEQGVLTEANALMGVMWTGAARAAYEHAYEYAHQRKQGGVPIIQHQNVRHRLFHMFARVEAARALARRAMLFNEVAPQPALQGSIASKITATQTSFDVASQAVQMFGGNGVTREYPVEKLLRDARSSMIEDGCNEMLAIKGGTLISRI</sequence>
<dbReference type="PANTHER" id="PTHR43884:SF12">
    <property type="entry name" value="ISOVALERYL-COA DEHYDROGENASE, MITOCHONDRIAL-RELATED"/>
    <property type="match status" value="1"/>
</dbReference>
<dbReference type="InterPro" id="IPR036250">
    <property type="entry name" value="AcylCo_DH-like_C"/>
</dbReference>
<keyword evidence="3 5" id="KW-0285">Flavoprotein</keyword>
<feature type="domain" description="Acyl-CoA dehydrogenase/oxidase N-terminal" evidence="8">
    <location>
        <begin position="22"/>
        <end position="129"/>
    </location>
</feature>
<dbReference type="InterPro" id="IPR006091">
    <property type="entry name" value="Acyl-CoA_Oxase/DH_mid-dom"/>
</dbReference>
<evidence type="ECO:0000313" key="10">
    <source>
        <dbReference type="Proteomes" id="UP000669060"/>
    </source>
</evidence>
<evidence type="ECO:0000256" key="5">
    <source>
        <dbReference type="RuleBase" id="RU362125"/>
    </source>
</evidence>
<dbReference type="PROSITE" id="PS00073">
    <property type="entry name" value="ACYL_COA_DH_2"/>
    <property type="match status" value="1"/>
</dbReference>
<organism evidence="9 10">
    <name type="scientific">Pseudomonas schmalbachii</name>
    <dbReference type="NCBI Taxonomy" id="2816993"/>
    <lineage>
        <taxon>Bacteria</taxon>
        <taxon>Pseudomonadati</taxon>
        <taxon>Pseudomonadota</taxon>
        <taxon>Gammaproteobacteria</taxon>
        <taxon>Pseudomonadales</taxon>
        <taxon>Pseudomonadaceae</taxon>
        <taxon>Pseudomonas</taxon>
    </lineage>
</organism>
<dbReference type="Pfam" id="PF02770">
    <property type="entry name" value="Acyl-CoA_dh_M"/>
    <property type="match status" value="1"/>
</dbReference>
<protein>
    <submittedName>
        <fullName evidence="9">Acyl-CoA dehydrogenase family protein</fullName>
    </submittedName>
</protein>
<gene>
    <name evidence="9" type="ORF">JFY56_03710</name>
</gene>
<dbReference type="InterPro" id="IPR009100">
    <property type="entry name" value="AcylCoA_DH/oxidase_NM_dom_sf"/>
</dbReference>
<dbReference type="InterPro" id="IPR046373">
    <property type="entry name" value="Acyl-CoA_Oxase/DH_mid-dom_sf"/>
</dbReference>
<dbReference type="InterPro" id="IPR006089">
    <property type="entry name" value="Acyl-CoA_DH_CS"/>
</dbReference>
<feature type="domain" description="Acyl-CoA oxidase/dehydrogenase middle" evidence="7">
    <location>
        <begin position="136"/>
        <end position="246"/>
    </location>
</feature>